<evidence type="ECO:0000313" key="2">
    <source>
        <dbReference type="EMBL" id="KAG8188378.1"/>
    </source>
</evidence>
<name>A0AAV6UXE4_9ARAC</name>
<dbReference type="EMBL" id="JAFNEN010000239">
    <property type="protein sequence ID" value="KAG8188378.1"/>
    <property type="molecule type" value="Genomic_DNA"/>
</dbReference>
<feature type="compositionally biased region" description="Polar residues" evidence="1">
    <location>
        <begin position="45"/>
        <end position="56"/>
    </location>
</feature>
<evidence type="ECO:0000313" key="3">
    <source>
        <dbReference type="Proteomes" id="UP000827092"/>
    </source>
</evidence>
<dbReference type="Proteomes" id="UP000827092">
    <property type="component" value="Unassembled WGS sequence"/>
</dbReference>
<comment type="caution">
    <text evidence="2">The sequence shown here is derived from an EMBL/GenBank/DDBJ whole genome shotgun (WGS) entry which is preliminary data.</text>
</comment>
<sequence>MIKRVPPSSDPALDLAVLSHSHPAVPAVVQEEMVALPSEQPPVITATQSPSVSSESAAALQPASDLPRTRPLRVTRKPDRYGNLVPH</sequence>
<reference evidence="2 3" key="1">
    <citation type="journal article" date="2022" name="Nat. Ecol. Evol.">
        <title>A masculinizing supergene underlies an exaggerated male reproductive morph in a spider.</title>
        <authorList>
            <person name="Hendrickx F."/>
            <person name="De Corte Z."/>
            <person name="Sonet G."/>
            <person name="Van Belleghem S.M."/>
            <person name="Kostlbacher S."/>
            <person name="Vangestel C."/>
        </authorList>
    </citation>
    <scope>NUCLEOTIDE SEQUENCE [LARGE SCALE GENOMIC DNA]</scope>
    <source>
        <strain evidence="2">W744_W776</strain>
    </source>
</reference>
<keyword evidence="3" id="KW-1185">Reference proteome</keyword>
<feature type="region of interest" description="Disordered" evidence="1">
    <location>
        <begin position="39"/>
        <end position="87"/>
    </location>
</feature>
<protein>
    <submittedName>
        <fullName evidence="2">Uncharacterized protein</fullName>
    </submittedName>
</protein>
<accession>A0AAV6UXE4</accession>
<organism evidence="2 3">
    <name type="scientific">Oedothorax gibbosus</name>
    <dbReference type="NCBI Taxonomy" id="931172"/>
    <lineage>
        <taxon>Eukaryota</taxon>
        <taxon>Metazoa</taxon>
        <taxon>Ecdysozoa</taxon>
        <taxon>Arthropoda</taxon>
        <taxon>Chelicerata</taxon>
        <taxon>Arachnida</taxon>
        <taxon>Araneae</taxon>
        <taxon>Araneomorphae</taxon>
        <taxon>Entelegynae</taxon>
        <taxon>Araneoidea</taxon>
        <taxon>Linyphiidae</taxon>
        <taxon>Erigoninae</taxon>
        <taxon>Oedothorax</taxon>
    </lineage>
</organism>
<proteinExistence type="predicted"/>
<dbReference type="AlphaFoldDB" id="A0AAV6UXE4"/>
<evidence type="ECO:0000256" key="1">
    <source>
        <dbReference type="SAM" id="MobiDB-lite"/>
    </source>
</evidence>
<gene>
    <name evidence="2" type="ORF">JTE90_019283</name>
</gene>